<dbReference type="InterPro" id="IPR017580">
    <property type="entry name" value="OHCU_decarboxylase-1"/>
</dbReference>
<dbReference type="InterPro" id="IPR018020">
    <property type="entry name" value="OHCU_decarboxylase"/>
</dbReference>
<evidence type="ECO:0000256" key="3">
    <source>
        <dbReference type="ARBA" id="ARBA00012257"/>
    </source>
</evidence>
<evidence type="ECO:0000256" key="1">
    <source>
        <dbReference type="ARBA" id="ARBA00001163"/>
    </source>
</evidence>
<name>A0ABY4GGA4_9BACI</name>
<organism evidence="8 9">
    <name type="scientific">Gracilibacillus salinarum</name>
    <dbReference type="NCBI Taxonomy" id="2932255"/>
    <lineage>
        <taxon>Bacteria</taxon>
        <taxon>Bacillati</taxon>
        <taxon>Bacillota</taxon>
        <taxon>Bacilli</taxon>
        <taxon>Bacillales</taxon>
        <taxon>Bacillaceae</taxon>
        <taxon>Gracilibacillus</taxon>
    </lineage>
</organism>
<dbReference type="PANTHER" id="PTHR43466">
    <property type="entry name" value="2-OXO-4-HYDROXY-4-CARBOXY-5-UREIDOIMIDAZOLINE DECARBOXYLASE-RELATED"/>
    <property type="match status" value="1"/>
</dbReference>
<accession>A0ABY4GGA4</accession>
<dbReference type="NCBIfam" id="TIGR03164">
    <property type="entry name" value="UHCUDC"/>
    <property type="match status" value="1"/>
</dbReference>
<dbReference type="Proteomes" id="UP000831537">
    <property type="component" value="Chromosome"/>
</dbReference>
<comment type="pathway">
    <text evidence="2">Purine metabolism; urate degradation; (S)-allantoin from urate: step 3/3.</text>
</comment>
<dbReference type="SUPFAM" id="SSF158694">
    <property type="entry name" value="UraD-Like"/>
    <property type="match status" value="1"/>
</dbReference>
<dbReference type="EC" id="4.1.1.97" evidence="3"/>
<keyword evidence="6 8" id="KW-0456">Lyase</keyword>
<evidence type="ECO:0000259" key="7">
    <source>
        <dbReference type="Pfam" id="PF09349"/>
    </source>
</evidence>
<evidence type="ECO:0000313" key="8">
    <source>
        <dbReference type="EMBL" id="UOQ83353.1"/>
    </source>
</evidence>
<evidence type="ECO:0000256" key="2">
    <source>
        <dbReference type="ARBA" id="ARBA00004754"/>
    </source>
</evidence>
<reference evidence="8 9" key="1">
    <citation type="submission" date="2022-04" db="EMBL/GenBank/DDBJ databases">
        <title>Gracilibacillus sp. isolated from saltern.</title>
        <authorList>
            <person name="Won M."/>
            <person name="Lee C.-M."/>
            <person name="Woen H.-Y."/>
            <person name="Kwon S.-W."/>
        </authorList>
    </citation>
    <scope>NUCLEOTIDE SEQUENCE [LARGE SCALE GENOMIC DNA]</scope>
    <source>
        <strain evidence="8 9">SSPM10-3</strain>
    </source>
</reference>
<dbReference type="PANTHER" id="PTHR43466:SF1">
    <property type="entry name" value="2-OXO-4-HYDROXY-4-CARBOXY-5-UREIDOIMIDAZOLINE DECARBOXYLASE-RELATED"/>
    <property type="match status" value="1"/>
</dbReference>
<gene>
    <name evidence="8" type="primary">uraD</name>
    <name evidence="8" type="ORF">MUN87_11295</name>
</gene>
<comment type="catalytic activity">
    <reaction evidence="1">
        <text>5-hydroxy-2-oxo-4-ureido-2,5-dihydro-1H-imidazole-5-carboxylate + H(+) = (S)-allantoin + CO2</text>
        <dbReference type="Rhea" id="RHEA:26301"/>
        <dbReference type="ChEBI" id="CHEBI:15378"/>
        <dbReference type="ChEBI" id="CHEBI:15678"/>
        <dbReference type="ChEBI" id="CHEBI:16526"/>
        <dbReference type="ChEBI" id="CHEBI:58639"/>
        <dbReference type="EC" id="4.1.1.97"/>
    </reaction>
</comment>
<dbReference type="InterPro" id="IPR036778">
    <property type="entry name" value="OHCU_decarboxylase_sf"/>
</dbReference>
<dbReference type="GO" id="GO:0051997">
    <property type="term" value="F:2-oxo-4-hydroxy-4-carboxy-5-ureidoimidazoline decarboxylase activity"/>
    <property type="evidence" value="ECO:0007669"/>
    <property type="project" value="UniProtKB-EC"/>
</dbReference>
<dbReference type="Pfam" id="PF09349">
    <property type="entry name" value="OHCU_decarbox"/>
    <property type="match status" value="1"/>
</dbReference>
<keyword evidence="9" id="KW-1185">Reference proteome</keyword>
<protein>
    <recommendedName>
        <fullName evidence="3">2-oxo-4-hydroxy-4-carboxy-5-ureidoimidazoline decarboxylase</fullName>
        <ecNumber evidence="3">4.1.1.97</ecNumber>
    </recommendedName>
</protein>
<evidence type="ECO:0000313" key="9">
    <source>
        <dbReference type="Proteomes" id="UP000831537"/>
    </source>
</evidence>
<feature type="domain" description="Oxo-4-hydroxy-4-carboxy-5-ureidoimidazoline decarboxylase" evidence="7">
    <location>
        <begin position="7"/>
        <end position="159"/>
    </location>
</feature>
<evidence type="ECO:0000256" key="4">
    <source>
        <dbReference type="ARBA" id="ARBA00022631"/>
    </source>
</evidence>
<dbReference type="EMBL" id="CP095071">
    <property type="protein sequence ID" value="UOQ83353.1"/>
    <property type="molecule type" value="Genomic_DNA"/>
</dbReference>
<dbReference type="RefSeq" id="WP_244740177.1">
    <property type="nucleotide sequence ID" value="NZ_CP095071.1"/>
</dbReference>
<keyword evidence="4" id="KW-0659">Purine metabolism</keyword>
<sequence length="163" mass="18858">MNLEELNAMDNDSFVEALGSIFEHSPWIAKKAVDARPYSSVHDLHQRMVDVVRESTKEEKLELIRSHPDLGDRIEMSLHSVHEQTGAGLNQLDEKEFKEFQALNNQYKSKFAFPFIVSVKGKTKDDIFHLMCDRIALDPALEFDRALTEIYQIARLRLEEKIV</sequence>
<evidence type="ECO:0000256" key="6">
    <source>
        <dbReference type="ARBA" id="ARBA00023239"/>
    </source>
</evidence>
<dbReference type="Gene3D" id="1.10.3330.10">
    <property type="entry name" value="Oxo-4-hydroxy-4-carboxy-5-ureidoimidazoline decarboxylase"/>
    <property type="match status" value="1"/>
</dbReference>
<keyword evidence="5" id="KW-0210">Decarboxylase</keyword>
<evidence type="ECO:0000256" key="5">
    <source>
        <dbReference type="ARBA" id="ARBA00022793"/>
    </source>
</evidence>
<proteinExistence type="predicted"/>